<dbReference type="InterPro" id="IPR036691">
    <property type="entry name" value="Endo/exonu/phosph_ase_sf"/>
</dbReference>
<organism evidence="3 4">
    <name type="scientific">Hamadaea flava</name>
    <dbReference type="NCBI Taxonomy" id="1742688"/>
    <lineage>
        <taxon>Bacteria</taxon>
        <taxon>Bacillati</taxon>
        <taxon>Actinomycetota</taxon>
        <taxon>Actinomycetes</taxon>
        <taxon>Micromonosporales</taxon>
        <taxon>Micromonosporaceae</taxon>
        <taxon>Hamadaea</taxon>
    </lineage>
</organism>
<evidence type="ECO:0000256" key="1">
    <source>
        <dbReference type="SAM" id="Phobius"/>
    </source>
</evidence>
<dbReference type="InterPro" id="IPR005135">
    <property type="entry name" value="Endo/exonuclease/phosphatase"/>
</dbReference>
<reference evidence="4" key="1">
    <citation type="journal article" date="2019" name="Int. J. Syst. Evol. Microbiol.">
        <title>The Global Catalogue of Microorganisms (GCM) 10K type strain sequencing project: providing services to taxonomists for standard genome sequencing and annotation.</title>
        <authorList>
            <consortium name="The Broad Institute Genomics Platform"/>
            <consortium name="The Broad Institute Genome Sequencing Center for Infectious Disease"/>
            <person name="Wu L."/>
            <person name="Ma J."/>
        </authorList>
    </citation>
    <scope>NUCLEOTIDE SEQUENCE [LARGE SCALE GENOMIC DNA]</scope>
    <source>
        <strain evidence="4">CGMCC 4.7289</strain>
    </source>
</reference>
<keyword evidence="3" id="KW-0540">Nuclease</keyword>
<feature type="transmembrane region" description="Helical" evidence="1">
    <location>
        <begin position="20"/>
        <end position="38"/>
    </location>
</feature>
<feature type="domain" description="Endonuclease/exonuclease/phosphatase" evidence="2">
    <location>
        <begin position="97"/>
        <end position="337"/>
    </location>
</feature>
<dbReference type="GO" id="GO:0004519">
    <property type="term" value="F:endonuclease activity"/>
    <property type="evidence" value="ECO:0007669"/>
    <property type="project" value="UniProtKB-KW"/>
</dbReference>
<keyword evidence="4" id="KW-1185">Reference proteome</keyword>
<comment type="caution">
    <text evidence="3">The sequence shown here is derived from an EMBL/GenBank/DDBJ whole genome shotgun (WGS) entry which is preliminary data.</text>
</comment>
<keyword evidence="1" id="KW-0812">Transmembrane</keyword>
<dbReference type="EMBL" id="JBHSAY010000006">
    <property type="protein sequence ID" value="MFC4131624.1"/>
    <property type="molecule type" value="Genomic_DNA"/>
</dbReference>
<proteinExistence type="predicted"/>
<dbReference type="Proteomes" id="UP001595816">
    <property type="component" value="Unassembled WGS sequence"/>
</dbReference>
<evidence type="ECO:0000313" key="4">
    <source>
        <dbReference type="Proteomes" id="UP001595816"/>
    </source>
</evidence>
<keyword evidence="1" id="KW-0472">Membrane</keyword>
<sequence>MVAHRVLSGRAYWWGPVDLAPPFVFAAVPILLIALAALTRRRLLIAYAVCGLILGFDYSGINAATLWHSRPPVAPGAITLVTWNTEYWDQDLEPGGPHTTEDFYKFLSSLDADVYLLQEYAHVDLTRADTFSQALAIDQADLLRQWFPGYEIVLAGRDLTLSRLPVVGHHWLDSTPWMPADLRPVPPGLADRPLFYQSQTLRTDIMLGGQVVSFYNSHIYQPPQRIFRLRSDPDSSMFAIDRFNFEIRRASYRALAADISGNPNRVVLGGDFNTSPAMNLLQLLPDRLVDQSPALASLYPATWPVGSAKWRLDWLFTTPDVDVSAYDLLDPKGLSDHKAQRVVLSAG</sequence>
<evidence type="ECO:0000259" key="2">
    <source>
        <dbReference type="Pfam" id="PF03372"/>
    </source>
</evidence>
<dbReference type="Gene3D" id="3.60.10.10">
    <property type="entry name" value="Endonuclease/exonuclease/phosphatase"/>
    <property type="match status" value="1"/>
</dbReference>
<evidence type="ECO:0000313" key="3">
    <source>
        <dbReference type="EMBL" id="MFC4131624.1"/>
    </source>
</evidence>
<keyword evidence="3" id="KW-0255">Endonuclease</keyword>
<gene>
    <name evidence="3" type="ORF">ACFOZ4_13515</name>
</gene>
<name>A0ABV8LP91_9ACTN</name>
<dbReference type="RefSeq" id="WP_253755316.1">
    <property type="nucleotide sequence ID" value="NZ_JAMZDZ010000001.1"/>
</dbReference>
<dbReference type="Pfam" id="PF03372">
    <property type="entry name" value="Exo_endo_phos"/>
    <property type="match status" value="1"/>
</dbReference>
<dbReference type="SUPFAM" id="SSF56219">
    <property type="entry name" value="DNase I-like"/>
    <property type="match status" value="1"/>
</dbReference>
<keyword evidence="1" id="KW-1133">Transmembrane helix</keyword>
<protein>
    <submittedName>
        <fullName evidence="3">Endonuclease/exonuclease/phosphatase family protein</fullName>
    </submittedName>
</protein>
<accession>A0ABV8LP91</accession>
<feature type="transmembrane region" description="Helical" evidence="1">
    <location>
        <begin position="45"/>
        <end position="67"/>
    </location>
</feature>
<keyword evidence="3" id="KW-0378">Hydrolase</keyword>